<gene>
    <name evidence="2" type="ORF">MM415A00710_0001</name>
</gene>
<feature type="compositionally biased region" description="Basic and acidic residues" evidence="1">
    <location>
        <begin position="78"/>
        <end position="95"/>
    </location>
</feature>
<dbReference type="AlphaFoldDB" id="A0A6M3KFV2"/>
<feature type="region of interest" description="Disordered" evidence="1">
    <location>
        <begin position="78"/>
        <end position="110"/>
    </location>
</feature>
<dbReference type="EMBL" id="MT142423">
    <property type="protein sequence ID" value="QJA80451.1"/>
    <property type="molecule type" value="Genomic_DNA"/>
</dbReference>
<proteinExistence type="predicted"/>
<accession>A0A6M3KFV2</accession>
<reference evidence="2" key="1">
    <citation type="submission" date="2020-03" db="EMBL/GenBank/DDBJ databases">
        <title>The deep terrestrial virosphere.</title>
        <authorList>
            <person name="Holmfeldt K."/>
            <person name="Nilsson E."/>
            <person name="Simone D."/>
            <person name="Lopez-Fernandez M."/>
            <person name="Wu X."/>
            <person name="de Brujin I."/>
            <person name="Lundin D."/>
            <person name="Andersson A."/>
            <person name="Bertilsson S."/>
            <person name="Dopson M."/>
        </authorList>
    </citation>
    <scope>NUCLEOTIDE SEQUENCE</scope>
    <source>
        <strain evidence="2">MM415A00710</strain>
    </source>
</reference>
<sequence>MMEVREMSLAPLCRACKMRHWGVCPRNNEVTTADIVTEIRAKMPRGVVTTAKIVTKEAEKEVTMPVTTVTTPEDIRKARQREKSAKWRESNREKYNAYMRGQRAKKGGAK</sequence>
<organism evidence="2">
    <name type="scientific">viral metagenome</name>
    <dbReference type="NCBI Taxonomy" id="1070528"/>
    <lineage>
        <taxon>unclassified sequences</taxon>
        <taxon>metagenomes</taxon>
        <taxon>organismal metagenomes</taxon>
    </lineage>
</organism>
<evidence type="ECO:0000256" key="1">
    <source>
        <dbReference type="SAM" id="MobiDB-lite"/>
    </source>
</evidence>
<protein>
    <submittedName>
        <fullName evidence="2">Uncharacterized protein</fullName>
    </submittedName>
</protein>
<evidence type="ECO:0000313" key="2">
    <source>
        <dbReference type="EMBL" id="QJA80451.1"/>
    </source>
</evidence>
<name>A0A6M3KFV2_9ZZZZ</name>